<comment type="caution">
    <text evidence="14">The sequence shown here is derived from an EMBL/GenBank/DDBJ whole genome shotgun (WGS) entry which is preliminary data.</text>
</comment>
<reference evidence="14 15" key="1">
    <citation type="submission" date="2020-08" db="EMBL/GenBank/DDBJ databases">
        <title>Plant Genome Project.</title>
        <authorList>
            <person name="Zhang R.-G."/>
        </authorList>
    </citation>
    <scope>NUCLEOTIDE SEQUENCE [LARGE SCALE GENOMIC DNA]</scope>
    <source>
        <tissue evidence="14">Rhizome</tissue>
    </source>
</reference>
<gene>
    <name evidence="14" type="ORF">ZIOFF_051130</name>
</gene>
<dbReference type="Pfam" id="PF23598">
    <property type="entry name" value="LRR_14"/>
    <property type="match status" value="1"/>
</dbReference>
<evidence type="ECO:0000256" key="6">
    <source>
        <dbReference type="ARBA" id="ARBA00022729"/>
    </source>
</evidence>
<feature type="signal peptide" evidence="11">
    <location>
        <begin position="1"/>
        <end position="26"/>
    </location>
</feature>
<dbReference type="AlphaFoldDB" id="A0A8J5G1S4"/>
<proteinExistence type="inferred from homology"/>
<evidence type="ECO:0000256" key="8">
    <source>
        <dbReference type="ARBA" id="ARBA00022989"/>
    </source>
</evidence>
<evidence type="ECO:0000256" key="4">
    <source>
        <dbReference type="ARBA" id="ARBA00022614"/>
    </source>
</evidence>
<keyword evidence="10" id="KW-0325">Glycoprotein</keyword>
<evidence type="ECO:0000256" key="7">
    <source>
        <dbReference type="ARBA" id="ARBA00022737"/>
    </source>
</evidence>
<keyword evidence="8" id="KW-1133">Transmembrane helix</keyword>
<evidence type="ECO:0000256" key="5">
    <source>
        <dbReference type="ARBA" id="ARBA00022692"/>
    </source>
</evidence>
<dbReference type="GO" id="GO:0005886">
    <property type="term" value="C:plasma membrane"/>
    <property type="evidence" value="ECO:0007669"/>
    <property type="project" value="UniProtKB-SubCell"/>
</dbReference>
<evidence type="ECO:0000256" key="3">
    <source>
        <dbReference type="ARBA" id="ARBA00022475"/>
    </source>
</evidence>
<comment type="similarity">
    <text evidence="2">Belongs to the RLP family.</text>
</comment>
<keyword evidence="9" id="KW-0472">Membrane</keyword>
<dbReference type="FunFam" id="3.80.10.10:FF:000041">
    <property type="entry name" value="LRR receptor-like serine/threonine-protein kinase ERECTA"/>
    <property type="match status" value="1"/>
</dbReference>
<dbReference type="InterPro" id="IPR013210">
    <property type="entry name" value="LRR_N_plant-typ"/>
</dbReference>
<keyword evidence="15" id="KW-1185">Reference proteome</keyword>
<dbReference type="Proteomes" id="UP000734854">
    <property type="component" value="Unassembled WGS sequence"/>
</dbReference>
<dbReference type="InterPro" id="IPR055414">
    <property type="entry name" value="LRR_R13L4/SHOC2-like"/>
</dbReference>
<dbReference type="FunFam" id="3.80.10.10:FF:000111">
    <property type="entry name" value="LRR receptor-like serine/threonine-protein kinase ERECTA"/>
    <property type="match status" value="1"/>
</dbReference>
<dbReference type="Pfam" id="PF08263">
    <property type="entry name" value="LRRNT_2"/>
    <property type="match status" value="1"/>
</dbReference>
<dbReference type="Pfam" id="PF13855">
    <property type="entry name" value="LRR_8"/>
    <property type="match status" value="2"/>
</dbReference>
<dbReference type="InterPro" id="IPR046956">
    <property type="entry name" value="RLP23-like"/>
</dbReference>
<evidence type="ECO:0000256" key="9">
    <source>
        <dbReference type="ARBA" id="ARBA00023136"/>
    </source>
</evidence>
<protein>
    <recommendedName>
        <fullName evidence="16">Leucine-rich repeat-containing N-terminal plant-type domain-containing protein</fullName>
    </recommendedName>
</protein>
<keyword evidence="3" id="KW-1003">Cell membrane</keyword>
<name>A0A8J5G1S4_ZINOF</name>
<dbReference type="PANTHER" id="PTHR48063:SF90">
    <property type="entry name" value="OS11G0565920 PROTEIN"/>
    <property type="match status" value="1"/>
</dbReference>
<keyword evidence="6 11" id="KW-0732">Signal</keyword>
<dbReference type="EMBL" id="JACMSC010000014">
    <property type="protein sequence ID" value="KAG6489849.1"/>
    <property type="molecule type" value="Genomic_DNA"/>
</dbReference>
<feature type="domain" description="Disease resistance R13L4/SHOC-2-like LRR" evidence="13">
    <location>
        <begin position="401"/>
        <end position="562"/>
    </location>
</feature>
<evidence type="ECO:0000259" key="13">
    <source>
        <dbReference type="Pfam" id="PF23598"/>
    </source>
</evidence>
<organism evidence="14 15">
    <name type="scientific">Zingiber officinale</name>
    <name type="common">Ginger</name>
    <name type="synonym">Amomum zingiber</name>
    <dbReference type="NCBI Taxonomy" id="94328"/>
    <lineage>
        <taxon>Eukaryota</taxon>
        <taxon>Viridiplantae</taxon>
        <taxon>Streptophyta</taxon>
        <taxon>Embryophyta</taxon>
        <taxon>Tracheophyta</taxon>
        <taxon>Spermatophyta</taxon>
        <taxon>Magnoliopsida</taxon>
        <taxon>Liliopsida</taxon>
        <taxon>Zingiberales</taxon>
        <taxon>Zingiberaceae</taxon>
        <taxon>Zingiber</taxon>
    </lineage>
</organism>
<dbReference type="SUPFAM" id="SSF52058">
    <property type="entry name" value="L domain-like"/>
    <property type="match status" value="4"/>
</dbReference>
<evidence type="ECO:0000256" key="11">
    <source>
        <dbReference type="SAM" id="SignalP"/>
    </source>
</evidence>
<dbReference type="InterPro" id="IPR001611">
    <property type="entry name" value="Leu-rich_rpt"/>
</dbReference>
<dbReference type="FunFam" id="3.80.10.10:FF:000095">
    <property type="entry name" value="LRR receptor-like serine/threonine-protein kinase GSO1"/>
    <property type="match status" value="2"/>
</dbReference>
<dbReference type="PRINTS" id="PR00019">
    <property type="entry name" value="LEURICHRPT"/>
</dbReference>
<dbReference type="Pfam" id="PF00560">
    <property type="entry name" value="LRR_1"/>
    <property type="match status" value="8"/>
</dbReference>
<dbReference type="PANTHER" id="PTHR48063">
    <property type="entry name" value="LRR RECEPTOR-LIKE KINASE"/>
    <property type="match status" value="1"/>
</dbReference>
<sequence length="1021" mass="112096">MPLHSLYYSLLLCGLIMSLAFSLIEAAVATPTRGCSEVERDALLSFKANVKDPSHRLASWSPQIDCCKWSGVVCKTTNNASLFGGQHVVELNLQNPNVDTESFFIDPQTFLASLRGEILSPSFQTALQGEMLSPSLLNLTRLERLNLSWNDFGGTPIPKFIGSFLNLKYLELYGSNFAGVIPSQLGNLSSLYHLGLGSRWYVGAIAPRLDWLSGLSSLRHLDLSSVNLSTVSQNWLSEVNMVPSLQELYLYGCDLNHIPSSFNSHLNLTSLKILNLEANLFSSSLPNWLWRLTSLSSLTIDASGLIPAGISNLTRLIQLHISGNISSPLPVEIWSLNHLMQLDLSSNNMLTGPIPTEIANLSSLQLLFLSDCSLNGQMPSEIGNLRSLISLDLSFNSLSGPIPIEIGNLTSLISLDISFNSLSDPIPTEIGNLTSLINLNLSFNSLSGLIPTEIGNLSSLVRLHLTGNSLSGPIPTEIGKLSKLQSLTLQENSLVSVLSESHLANLTNLKTLTLRENSQITISFDYDWVPSFQLETIDLASCIVGPRFPQWLRSQKSMFALSLSNTSINDILPHWLWNSSSSTFWTIDLSNNKLRGPIPSKIPRQMHINFMSPNYLILSNNHINGSIPSFICKWKELRILDLSYNSLSGEIPKCWQEANTNLDFIHLGNNKLTGEIPSSIGNLIGLTSLHLDNNDLSGQLPMSLKNCTKLHVIDLRGNNFIGSIPTWIGQSLQHLTVLKLRSNMFSGIIPSNLGELSNLQILDLANNNLRGSIPYSFGNFSAIRSTSRAMNHSISIGGADLDLYIGYGESDSLSIVTKGFEYVFSSILYLVKLIDLSNNSLTGEFPMTFGSLVGLQTLNLSRNFLRGRIPYTIGKMKSLETLDLSFNNLSGVIPQDLSRLTALNHLNLSYNNLSGNIPSGYQLQTLQDASIYKGNAQLCGVLINKSCSTDVGNNVTKEELQKSKSQIFLSIYFGTSLGYVIGLCHLCGGHCSNEVPRDASRISFSKLLKFPQEIVVFFLSP</sequence>
<accession>A0A8J5G1S4</accession>
<feature type="domain" description="Leucine-rich repeat-containing N-terminal plant-type" evidence="12">
    <location>
        <begin position="39"/>
        <end position="74"/>
    </location>
</feature>
<evidence type="ECO:0000313" key="15">
    <source>
        <dbReference type="Proteomes" id="UP000734854"/>
    </source>
</evidence>
<feature type="chain" id="PRO_5035197664" description="Leucine-rich repeat-containing N-terminal plant-type domain-containing protein" evidence="11">
    <location>
        <begin position="27"/>
        <end position="1021"/>
    </location>
</feature>
<dbReference type="Gene3D" id="3.80.10.10">
    <property type="entry name" value="Ribonuclease Inhibitor"/>
    <property type="match status" value="6"/>
</dbReference>
<dbReference type="PROSITE" id="PS51450">
    <property type="entry name" value="LRR"/>
    <property type="match status" value="1"/>
</dbReference>
<comment type="subcellular location">
    <subcellularLocation>
        <location evidence="1">Cell membrane</location>
        <topology evidence="1">Single-pass type I membrane protein</topology>
    </subcellularLocation>
</comment>
<keyword evidence="7" id="KW-0677">Repeat</keyword>
<dbReference type="InterPro" id="IPR003591">
    <property type="entry name" value="Leu-rich_rpt_typical-subtyp"/>
</dbReference>
<evidence type="ECO:0000313" key="14">
    <source>
        <dbReference type="EMBL" id="KAG6489849.1"/>
    </source>
</evidence>
<evidence type="ECO:0008006" key="16">
    <source>
        <dbReference type="Google" id="ProtNLM"/>
    </source>
</evidence>
<evidence type="ECO:0000259" key="12">
    <source>
        <dbReference type="Pfam" id="PF08263"/>
    </source>
</evidence>
<dbReference type="InterPro" id="IPR032675">
    <property type="entry name" value="LRR_dom_sf"/>
</dbReference>
<evidence type="ECO:0000256" key="2">
    <source>
        <dbReference type="ARBA" id="ARBA00009592"/>
    </source>
</evidence>
<keyword evidence="4" id="KW-0433">Leucine-rich repeat</keyword>
<evidence type="ECO:0000256" key="1">
    <source>
        <dbReference type="ARBA" id="ARBA00004251"/>
    </source>
</evidence>
<evidence type="ECO:0000256" key="10">
    <source>
        <dbReference type="ARBA" id="ARBA00023180"/>
    </source>
</evidence>
<dbReference type="SMART" id="SM00369">
    <property type="entry name" value="LRR_TYP"/>
    <property type="match status" value="12"/>
</dbReference>
<keyword evidence="5" id="KW-0812">Transmembrane</keyword>